<dbReference type="InterPro" id="IPR011042">
    <property type="entry name" value="6-blade_b-propeller_TolB-like"/>
</dbReference>
<feature type="region of interest" description="Disordered" evidence="1">
    <location>
        <begin position="194"/>
        <end position="223"/>
    </location>
</feature>
<feature type="compositionally biased region" description="Low complexity" evidence="1">
    <location>
        <begin position="194"/>
        <end position="214"/>
    </location>
</feature>
<dbReference type="SUPFAM" id="SSF75011">
    <property type="entry name" value="3-carboxy-cis,cis-mucoante lactonizing enzyme"/>
    <property type="match status" value="1"/>
</dbReference>
<dbReference type="AlphaFoldDB" id="A0A5J4KWV7"/>
<dbReference type="Gene3D" id="2.120.10.30">
    <property type="entry name" value="TolB, C-terminal domain"/>
    <property type="match status" value="1"/>
</dbReference>
<organism evidence="3 4">
    <name type="scientific">Dictyobacter vulcani</name>
    <dbReference type="NCBI Taxonomy" id="2607529"/>
    <lineage>
        <taxon>Bacteria</taxon>
        <taxon>Bacillati</taxon>
        <taxon>Chloroflexota</taxon>
        <taxon>Ktedonobacteria</taxon>
        <taxon>Ktedonobacterales</taxon>
        <taxon>Dictyobacteraceae</taxon>
        <taxon>Dictyobacter</taxon>
    </lineage>
</organism>
<evidence type="ECO:0000256" key="1">
    <source>
        <dbReference type="SAM" id="MobiDB-lite"/>
    </source>
</evidence>
<evidence type="ECO:0000256" key="2">
    <source>
        <dbReference type="SAM" id="SignalP"/>
    </source>
</evidence>
<dbReference type="PROSITE" id="PS51257">
    <property type="entry name" value="PROKAR_LIPOPROTEIN"/>
    <property type="match status" value="1"/>
</dbReference>
<keyword evidence="2" id="KW-0732">Signal</keyword>
<feature type="signal peptide" evidence="2">
    <location>
        <begin position="1"/>
        <end position="24"/>
    </location>
</feature>
<evidence type="ECO:0008006" key="5">
    <source>
        <dbReference type="Google" id="ProtNLM"/>
    </source>
</evidence>
<accession>A0A5J4KWV7</accession>
<keyword evidence="4" id="KW-1185">Reference proteome</keyword>
<dbReference type="Proteomes" id="UP000326912">
    <property type="component" value="Unassembled WGS sequence"/>
</dbReference>
<comment type="caution">
    <text evidence="3">The sequence shown here is derived from an EMBL/GenBank/DDBJ whole genome shotgun (WGS) entry which is preliminary data.</text>
</comment>
<evidence type="ECO:0000313" key="4">
    <source>
        <dbReference type="Proteomes" id="UP000326912"/>
    </source>
</evidence>
<name>A0A5J4KWV7_9CHLR</name>
<proteinExistence type="predicted"/>
<reference evidence="3 4" key="1">
    <citation type="submission" date="2019-10" db="EMBL/GenBank/DDBJ databases">
        <title>Dictyobacter vulcani sp. nov., within the class Ktedonobacteria, isolated from soil of volcanic Mt. Zao.</title>
        <authorList>
            <person name="Zheng Y."/>
            <person name="Wang C.M."/>
            <person name="Sakai Y."/>
            <person name="Abe K."/>
            <person name="Yokota A."/>
            <person name="Yabe S."/>
        </authorList>
    </citation>
    <scope>NUCLEOTIDE SEQUENCE [LARGE SCALE GENOMIC DNA]</scope>
    <source>
        <strain evidence="3 4">W12</strain>
    </source>
</reference>
<protein>
    <recommendedName>
        <fullName evidence="5">Lipoprotein LpqB beta-propeller domain-containing protein</fullName>
    </recommendedName>
</protein>
<sequence length="286" mass="31051">MFPKSVRQSLACFFLLLMALLITACDYQVTRGAAGIVTMGVTTQTNCPGQGRGRAAVMPPLTILEHPGVVYLWWYNTHATVRKYDTLTGENHDLFTTHSGNANVTANVSPDGHWIIINELTDAGVTAIELVNVNGSYKQTVYCSQRNSSLSGVLLSPDQHSLIFNEQNQHKQTDTLNILDMTTGKVRTVLSSLQPGYPGAPAPQQAVGGTPAQASSQQPAVEPRYASQFMPQPGLPPMKMYIPLKWISNSSLYLMGTSMLPSSAQCPKISTNYSISTSLSLNSIRM</sequence>
<dbReference type="EMBL" id="BKZW01000004">
    <property type="protein sequence ID" value="GER91632.1"/>
    <property type="molecule type" value="Genomic_DNA"/>
</dbReference>
<gene>
    <name evidence="3" type="ORF">KDW_57940</name>
</gene>
<feature type="chain" id="PRO_5023882807" description="Lipoprotein LpqB beta-propeller domain-containing protein" evidence="2">
    <location>
        <begin position="25"/>
        <end position="286"/>
    </location>
</feature>
<evidence type="ECO:0000313" key="3">
    <source>
        <dbReference type="EMBL" id="GER91632.1"/>
    </source>
</evidence>